<accession>A0A444J2K6</accession>
<dbReference type="AlphaFoldDB" id="A0A444J2K6"/>
<keyword evidence="3" id="KW-1185">Reference proteome</keyword>
<dbReference type="Gene3D" id="1.10.287.1080">
    <property type="entry name" value="MazG-like"/>
    <property type="match status" value="1"/>
</dbReference>
<dbReference type="GO" id="GO:0047693">
    <property type="term" value="F:ATP diphosphatase activity"/>
    <property type="evidence" value="ECO:0007669"/>
    <property type="project" value="UniProtKB-EC"/>
</dbReference>
<evidence type="ECO:0000313" key="3">
    <source>
        <dbReference type="Proteomes" id="UP000287853"/>
    </source>
</evidence>
<dbReference type="SUPFAM" id="SSF101386">
    <property type="entry name" value="all-alpha NTP pyrophosphatases"/>
    <property type="match status" value="1"/>
</dbReference>
<keyword evidence="2" id="KW-0378">Hydrolase</keyword>
<dbReference type="Pfam" id="PF03819">
    <property type="entry name" value="MazG"/>
    <property type="match status" value="1"/>
</dbReference>
<dbReference type="EMBL" id="MTKO01000041">
    <property type="protein sequence ID" value="RWX47120.1"/>
    <property type="molecule type" value="Genomic_DNA"/>
</dbReference>
<proteinExistence type="predicted"/>
<dbReference type="GO" id="GO:0046052">
    <property type="term" value="P:UTP catabolic process"/>
    <property type="evidence" value="ECO:0007669"/>
    <property type="project" value="TreeGrafter"/>
</dbReference>
<dbReference type="InterPro" id="IPR048015">
    <property type="entry name" value="NTP-PPase_MazG-like_N"/>
</dbReference>
<protein>
    <submittedName>
        <fullName evidence="2">ATP diphosphatase</fullName>
        <ecNumber evidence="2">3.6.1.8</ecNumber>
    </submittedName>
</protein>
<dbReference type="InterPro" id="IPR004518">
    <property type="entry name" value="MazG-like_dom"/>
</dbReference>
<dbReference type="PANTHER" id="PTHR30522:SF0">
    <property type="entry name" value="NUCLEOSIDE TRIPHOSPHATE PYROPHOSPHOHYDROLASE"/>
    <property type="match status" value="1"/>
</dbReference>
<evidence type="ECO:0000259" key="1">
    <source>
        <dbReference type="Pfam" id="PF03819"/>
    </source>
</evidence>
<evidence type="ECO:0000313" key="2">
    <source>
        <dbReference type="EMBL" id="RWX47120.1"/>
    </source>
</evidence>
<name>A0A444J2K6_9BACT</name>
<organism evidence="2 3">
    <name type="scientific">Candidatus Electrothrix aarhusensis</name>
    <dbReference type="NCBI Taxonomy" id="1859131"/>
    <lineage>
        <taxon>Bacteria</taxon>
        <taxon>Pseudomonadati</taxon>
        <taxon>Thermodesulfobacteriota</taxon>
        <taxon>Desulfobulbia</taxon>
        <taxon>Desulfobulbales</taxon>
        <taxon>Desulfobulbaceae</taxon>
        <taxon>Candidatus Electrothrix</taxon>
    </lineage>
</organism>
<dbReference type="GO" id="GO:0046047">
    <property type="term" value="P:TTP catabolic process"/>
    <property type="evidence" value="ECO:0007669"/>
    <property type="project" value="TreeGrafter"/>
</dbReference>
<dbReference type="GO" id="GO:0046076">
    <property type="term" value="P:dTTP catabolic process"/>
    <property type="evidence" value="ECO:0007669"/>
    <property type="project" value="TreeGrafter"/>
</dbReference>
<feature type="domain" description="NTP pyrophosphohydrolase MazG-like" evidence="1">
    <location>
        <begin position="37"/>
        <end position="110"/>
    </location>
</feature>
<dbReference type="PANTHER" id="PTHR30522">
    <property type="entry name" value="NUCLEOSIDE TRIPHOSPHATE PYROPHOSPHOHYDROLASE"/>
    <property type="match status" value="1"/>
</dbReference>
<reference evidence="2 3" key="1">
    <citation type="submission" date="2017-01" db="EMBL/GenBank/DDBJ databases">
        <title>The cable genome- insights into the physiology and evolution of filamentous bacteria capable of sulfide oxidation via long distance electron transfer.</title>
        <authorList>
            <person name="Schreiber L."/>
            <person name="Bjerg J.T."/>
            <person name="Boggild A."/>
            <person name="Van De Vossenberg J."/>
            <person name="Meysman F."/>
            <person name="Nielsen L.P."/>
            <person name="Schramm A."/>
            <person name="Kjeldsen K.U."/>
        </authorList>
    </citation>
    <scope>NUCLEOTIDE SEQUENCE [LARGE SCALE GENOMIC DNA]</scope>
    <source>
        <strain evidence="2">MCF</strain>
    </source>
</reference>
<dbReference type="CDD" id="cd11528">
    <property type="entry name" value="NTP-PPase_MazG_Nterm"/>
    <property type="match status" value="1"/>
</dbReference>
<sequence>MRNSKPEQGGDVNPFQQLDQIVRKLRSPDGCPWDQKQTGPSLKKYLLEEAGELAEAIDNSDREHIREEIGDMYFILALLALIYEEKDGIPTTDPVQKICDKMVRRHPHVFARKEGQSGRSLSKEQLREQWERIKEEEKAEKAERAAGKKK</sequence>
<comment type="caution">
    <text evidence="2">The sequence shown here is derived from an EMBL/GenBank/DDBJ whole genome shotgun (WGS) entry which is preliminary data.</text>
</comment>
<dbReference type="Proteomes" id="UP000287853">
    <property type="component" value="Unassembled WGS sequence"/>
</dbReference>
<dbReference type="GO" id="GO:0046061">
    <property type="term" value="P:dATP catabolic process"/>
    <property type="evidence" value="ECO:0007669"/>
    <property type="project" value="TreeGrafter"/>
</dbReference>
<gene>
    <name evidence="2" type="ORF">H206_00162</name>
</gene>
<dbReference type="GO" id="GO:0006203">
    <property type="term" value="P:dGTP catabolic process"/>
    <property type="evidence" value="ECO:0007669"/>
    <property type="project" value="TreeGrafter"/>
</dbReference>
<dbReference type="GO" id="GO:0046081">
    <property type="term" value="P:dUTP catabolic process"/>
    <property type="evidence" value="ECO:0007669"/>
    <property type="project" value="TreeGrafter"/>
</dbReference>
<dbReference type="InterPro" id="IPR011551">
    <property type="entry name" value="NTP_PyrPHydrolase_MazG"/>
</dbReference>
<dbReference type="EC" id="3.6.1.8" evidence="2"/>